<dbReference type="Proteomes" id="UP000197781">
    <property type="component" value="Chromosome"/>
</dbReference>
<sequence length="81" mass="8972">MSQHSGGEEKAQFSSTLTRQQGGITGRLHFKKGTVEPKPPYGRKFLKEEVFDKRGPLFEVPTGLGVVKVYEPCAFSSDQLT</sequence>
<feature type="region of interest" description="Disordered" evidence="1">
    <location>
        <begin position="1"/>
        <end position="36"/>
    </location>
</feature>
<gene>
    <name evidence="2" type="ORF">BP422_28385</name>
</gene>
<evidence type="ECO:0000313" key="2">
    <source>
        <dbReference type="EMBL" id="ASJ57072.1"/>
    </source>
</evidence>
<name>A0A220MQ31_9BACL</name>
<reference evidence="2 3" key="1">
    <citation type="submission" date="2016-11" db="EMBL/GenBank/DDBJ databases">
        <authorList>
            <person name="Jaros S."/>
            <person name="Januszkiewicz K."/>
            <person name="Wedrychowicz H."/>
        </authorList>
    </citation>
    <scope>NUCLEOTIDE SEQUENCE [LARGE SCALE GENOMIC DNA]</scope>
    <source>
        <strain evidence="2 3">NF2</strain>
    </source>
</reference>
<dbReference type="AlphaFoldDB" id="A0A220MQ31"/>
<evidence type="ECO:0000313" key="3">
    <source>
        <dbReference type="Proteomes" id="UP000197781"/>
    </source>
</evidence>
<dbReference type="EMBL" id="CP018145">
    <property type="protein sequence ID" value="ASJ57072.1"/>
    <property type="molecule type" value="Genomic_DNA"/>
</dbReference>
<feature type="compositionally biased region" description="Polar residues" evidence="1">
    <location>
        <begin position="12"/>
        <end position="22"/>
    </location>
</feature>
<evidence type="ECO:0000256" key="1">
    <source>
        <dbReference type="SAM" id="MobiDB-lite"/>
    </source>
</evidence>
<dbReference type="KEGG" id="bfm:BP422_28385"/>
<organism evidence="2 3">
    <name type="scientific">Brevibacillus formosus</name>
    <dbReference type="NCBI Taxonomy" id="54913"/>
    <lineage>
        <taxon>Bacteria</taxon>
        <taxon>Bacillati</taxon>
        <taxon>Bacillota</taxon>
        <taxon>Bacilli</taxon>
        <taxon>Bacillales</taxon>
        <taxon>Paenibacillaceae</taxon>
        <taxon>Brevibacillus</taxon>
    </lineage>
</organism>
<protein>
    <submittedName>
        <fullName evidence="2">Uncharacterized protein</fullName>
    </submittedName>
</protein>
<dbReference type="RefSeq" id="WP_088910536.1">
    <property type="nucleotide sequence ID" value="NZ_CP018145.1"/>
</dbReference>
<proteinExistence type="predicted"/>
<feature type="compositionally biased region" description="Basic and acidic residues" evidence="1">
    <location>
        <begin position="1"/>
        <end position="11"/>
    </location>
</feature>
<accession>A0A220MQ31</accession>